<dbReference type="GO" id="GO:0016705">
    <property type="term" value="F:oxidoreductase activity, acting on paired donors, with incorporation or reduction of molecular oxygen"/>
    <property type="evidence" value="ECO:0007669"/>
    <property type="project" value="InterPro"/>
</dbReference>
<dbReference type="SUPFAM" id="SSF48264">
    <property type="entry name" value="Cytochrome P450"/>
    <property type="match status" value="1"/>
</dbReference>
<gene>
    <name evidence="8" type="ORF">DDE83_005326</name>
</gene>
<reference evidence="9" key="1">
    <citation type="submission" date="2018-05" db="EMBL/GenBank/DDBJ databases">
        <title>Draft genome sequence of Stemphylium lycopersici strain CIDEFI 213.</title>
        <authorList>
            <person name="Medina R."/>
            <person name="Franco M.E.E."/>
            <person name="Lucentini C.G."/>
            <person name="Saparrat M.C.N."/>
            <person name="Balatti P.A."/>
        </authorList>
    </citation>
    <scope>NUCLEOTIDE SEQUENCE [LARGE SCALE GENOMIC DNA]</scope>
    <source>
        <strain evidence="9">CIDEFI 213</strain>
    </source>
</reference>
<dbReference type="PANTHER" id="PTHR46300">
    <property type="entry name" value="P450, PUTATIVE (EUROFUNG)-RELATED-RELATED"/>
    <property type="match status" value="1"/>
</dbReference>
<evidence type="ECO:0000256" key="2">
    <source>
        <dbReference type="ARBA" id="ARBA00022723"/>
    </source>
</evidence>
<proteinExistence type="inferred from homology"/>
<dbReference type="Gene3D" id="1.10.630.10">
    <property type="entry name" value="Cytochrome P450"/>
    <property type="match status" value="1"/>
</dbReference>
<feature type="binding site" description="axial binding residue" evidence="6">
    <location>
        <position position="438"/>
    </location>
    <ligand>
        <name>heme</name>
        <dbReference type="ChEBI" id="CHEBI:30413"/>
    </ligand>
    <ligandPart>
        <name>Fe</name>
        <dbReference type="ChEBI" id="CHEBI:18248"/>
    </ligandPart>
</feature>
<dbReference type="Proteomes" id="UP000249619">
    <property type="component" value="Unassembled WGS sequence"/>
</dbReference>
<comment type="cofactor">
    <cofactor evidence="6">
        <name>heme</name>
        <dbReference type="ChEBI" id="CHEBI:30413"/>
    </cofactor>
</comment>
<keyword evidence="7" id="KW-0732">Signal</keyword>
<dbReference type="EMBL" id="QGDH01000071">
    <property type="protein sequence ID" value="RAR09926.1"/>
    <property type="molecule type" value="Genomic_DNA"/>
</dbReference>
<sequence length="541" mass="61114">MALSIYLLVIALVAATLYRLGKVGRRPPGCPPGPPTLPILGNIHLIPKEKAYVQFQKWAEEYGPVYSVILGTKVMIVLSSDQAVKDLLDKRSGIYSSRPEVYLGNIVSNNDRMLLMPYGDKWRMVRKIVHNALNINVARTYIPYQELEAMAMLVGVLEAPELFIDQIRRYTNSLTTQMIFGFRTSSINDPKLLKLYSGIEKLSEVIGGAVAALLDVYPVLRSLPDFALPSRKYAKHLHKDEKELYLGHWLDAKKAIRDGIAKPCFCVDVLRAQDEEHFSDSLAAYMSGSLLEAGSDTTAAELIGFVQAMLLFPDIAKSAQEELDRVCGPRLPTLDDWPNLPYINGCIKETLRWMPTAILGMAHAAIRDDEYMGYRIPKGAGVIANVWAIHNDAKRHPDPRRFDPTRYANDQQSAIEAANNPDPSKRDNFVFGNGRRICQGMHIAERSLFFAISRMLWAFDFGLACDKQGREVIPDPTDLPGGFLVQPRAFPARITPREEKRCVVIREEWEKMRGLLDEEEQWRELPKGLVFKDYHVTEKLV</sequence>
<dbReference type="GO" id="GO:0004497">
    <property type="term" value="F:monooxygenase activity"/>
    <property type="evidence" value="ECO:0007669"/>
    <property type="project" value="UniProtKB-KW"/>
</dbReference>
<comment type="similarity">
    <text evidence="1">Belongs to the cytochrome P450 family.</text>
</comment>
<keyword evidence="4 6" id="KW-0408">Iron</keyword>
<feature type="signal peptide" evidence="7">
    <location>
        <begin position="1"/>
        <end position="15"/>
    </location>
</feature>
<protein>
    <submittedName>
        <fullName evidence="8">Cytochrome p450</fullName>
    </submittedName>
</protein>
<dbReference type="GO" id="GO:0020037">
    <property type="term" value="F:heme binding"/>
    <property type="evidence" value="ECO:0007669"/>
    <property type="project" value="InterPro"/>
</dbReference>
<evidence type="ECO:0000313" key="9">
    <source>
        <dbReference type="Proteomes" id="UP000249619"/>
    </source>
</evidence>
<name>A0A364N214_STELY</name>
<keyword evidence="2 6" id="KW-0479">Metal-binding</keyword>
<dbReference type="OrthoDB" id="1055148at2759"/>
<dbReference type="STRING" id="183478.A0A364N214"/>
<comment type="caution">
    <text evidence="8">The sequence shown here is derived from an EMBL/GenBank/DDBJ whole genome shotgun (WGS) entry which is preliminary data.</text>
</comment>
<accession>A0A364N214</accession>
<feature type="chain" id="PRO_5016925996" evidence="7">
    <location>
        <begin position="16"/>
        <end position="541"/>
    </location>
</feature>
<dbReference type="InterPro" id="IPR002401">
    <property type="entry name" value="Cyt_P450_E_grp-I"/>
</dbReference>
<dbReference type="InterPro" id="IPR001128">
    <property type="entry name" value="Cyt_P450"/>
</dbReference>
<dbReference type="PRINTS" id="PR00385">
    <property type="entry name" value="P450"/>
</dbReference>
<keyword evidence="6" id="KW-0349">Heme</keyword>
<dbReference type="PANTHER" id="PTHR46300:SF2">
    <property type="entry name" value="CYTOCHROME P450 MONOOXYGENASE ALNH-RELATED"/>
    <property type="match status" value="1"/>
</dbReference>
<dbReference type="Pfam" id="PF00067">
    <property type="entry name" value="p450"/>
    <property type="match status" value="1"/>
</dbReference>
<dbReference type="GO" id="GO:0005506">
    <property type="term" value="F:iron ion binding"/>
    <property type="evidence" value="ECO:0007669"/>
    <property type="project" value="InterPro"/>
</dbReference>
<evidence type="ECO:0000256" key="7">
    <source>
        <dbReference type="SAM" id="SignalP"/>
    </source>
</evidence>
<evidence type="ECO:0000256" key="5">
    <source>
        <dbReference type="ARBA" id="ARBA00023033"/>
    </source>
</evidence>
<evidence type="ECO:0000313" key="8">
    <source>
        <dbReference type="EMBL" id="RAR09926.1"/>
    </source>
</evidence>
<dbReference type="PRINTS" id="PR00463">
    <property type="entry name" value="EP450I"/>
</dbReference>
<keyword evidence="9" id="KW-1185">Reference proteome</keyword>
<dbReference type="CDD" id="cd11065">
    <property type="entry name" value="CYP64-like"/>
    <property type="match status" value="1"/>
</dbReference>
<keyword evidence="5" id="KW-0503">Monooxygenase</keyword>
<organism evidence="8 9">
    <name type="scientific">Stemphylium lycopersici</name>
    <name type="common">Tomato gray leaf spot disease fungus</name>
    <name type="synonym">Thyrospora lycopersici</name>
    <dbReference type="NCBI Taxonomy" id="183478"/>
    <lineage>
        <taxon>Eukaryota</taxon>
        <taxon>Fungi</taxon>
        <taxon>Dikarya</taxon>
        <taxon>Ascomycota</taxon>
        <taxon>Pezizomycotina</taxon>
        <taxon>Dothideomycetes</taxon>
        <taxon>Pleosporomycetidae</taxon>
        <taxon>Pleosporales</taxon>
        <taxon>Pleosporineae</taxon>
        <taxon>Pleosporaceae</taxon>
        <taxon>Stemphylium</taxon>
    </lineage>
</organism>
<dbReference type="InterPro" id="IPR036396">
    <property type="entry name" value="Cyt_P450_sf"/>
</dbReference>
<evidence type="ECO:0000256" key="1">
    <source>
        <dbReference type="ARBA" id="ARBA00010617"/>
    </source>
</evidence>
<keyword evidence="3" id="KW-0560">Oxidoreductase</keyword>
<dbReference type="AlphaFoldDB" id="A0A364N214"/>
<evidence type="ECO:0000256" key="3">
    <source>
        <dbReference type="ARBA" id="ARBA00023002"/>
    </source>
</evidence>
<evidence type="ECO:0000256" key="6">
    <source>
        <dbReference type="PIRSR" id="PIRSR602401-1"/>
    </source>
</evidence>
<dbReference type="InterPro" id="IPR050364">
    <property type="entry name" value="Cytochrome_P450_fung"/>
</dbReference>
<evidence type="ECO:0000256" key="4">
    <source>
        <dbReference type="ARBA" id="ARBA00023004"/>
    </source>
</evidence>